<dbReference type="EMBL" id="BNBA01000001">
    <property type="protein sequence ID" value="GHH46412.1"/>
    <property type="molecule type" value="Genomic_DNA"/>
</dbReference>
<dbReference type="RefSeq" id="WP_434028329.1">
    <property type="nucleotide sequence ID" value="NZ_BNBA01000001.1"/>
</dbReference>
<dbReference type="Gene3D" id="2.60.40.4070">
    <property type="match status" value="1"/>
</dbReference>
<feature type="domain" description="FlgD/Vpr Ig-like" evidence="7">
    <location>
        <begin position="133"/>
        <end position="184"/>
    </location>
</feature>
<evidence type="ECO:0000256" key="6">
    <source>
        <dbReference type="SAM" id="MobiDB-lite"/>
    </source>
</evidence>
<name>A0A919F4H5_9XANT</name>
<evidence type="ECO:0000313" key="10">
    <source>
        <dbReference type="Proteomes" id="UP000623958"/>
    </source>
</evidence>
<gene>
    <name evidence="9" type="primary">flgD</name>
    <name evidence="9" type="ORF">GCM10009090_01460</name>
</gene>
<evidence type="ECO:0000256" key="5">
    <source>
        <dbReference type="RuleBase" id="RU362076"/>
    </source>
</evidence>
<evidence type="ECO:0000259" key="8">
    <source>
        <dbReference type="Pfam" id="PF13861"/>
    </source>
</evidence>
<keyword evidence="3 5" id="KW-1005">Bacterial flagellum biogenesis</keyword>
<reference evidence="9" key="1">
    <citation type="journal article" date="2014" name="Int. J. Syst. Evol. Microbiol.">
        <title>Complete genome sequence of Corynebacterium casei LMG S-19264T (=DSM 44701T), isolated from a smear-ripened cheese.</title>
        <authorList>
            <consortium name="US DOE Joint Genome Institute (JGI-PGF)"/>
            <person name="Walter F."/>
            <person name="Albersmeier A."/>
            <person name="Kalinowski J."/>
            <person name="Ruckert C."/>
        </authorList>
    </citation>
    <scope>NUCLEOTIDE SEQUENCE</scope>
    <source>
        <strain evidence="9">JCM 13306</strain>
    </source>
</reference>
<accession>A0A919F4H5</accession>
<comment type="similarity">
    <text evidence="1 5">Belongs to the FlgD family.</text>
</comment>
<sequence length="231" mass="23632">MNAISMDALSSLGLTGAGKKSAADRQQADDKAQKDKLGQADFLLMMTQQLKNQDPLNPMDNGAFLAQLAQISTVQGLGELNKKADQFLSANGTDQALRGAALIGRQVEVPGGALALGADGNAVASATATGKGPVTVVVQDGNGSPVRTLSLPDGNPGPRRIEWDGKDAAGNRLPAGDYRFAASQPGADGKPVSLETFGSAKVESVSLDKDGATLNLAGGQRLPLSKVLRIG</sequence>
<dbReference type="GO" id="GO:0044781">
    <property type="term" value="P:bacterial-type flagellum organization"/>
    <property type="evidence" value="ECO:0007669"/>
    <property type="project" value="UniProtKB-UniRule"/>
</dbReference>
<comment type="function">
    <text evidence="4 5">Required for flagellar hook formation. May act as a scaffolding protein.</text>
</comment>
<dbReference type="AlphaFoldDB" id="A0A919F4H5"/>
<dbReference type="InterPro" id="IPR005648">
    <property type="entry name" value="FlgD"/>
</dbReference>
<feature type="region of interest" description="Disordered" evidence="6">
    <location>
        <begin position="15"/>
        <end position="34"/>
    </location>
</feature>
<evidence type="ECO:0000256" key="3">
    <source>
        <dbReference type="ARBA" id="ARBA00022795"/>
    </source>
</evidence>
<feature type="domain" description="FlgD Tudor-like" evidence="8">
    <location>
        <begin position="189"/>
        <end position="227"/>
    </location>
</feature>
<dbReference type="Pfam" id="PF13861">
    <property type="entry name" value="FLgD_tudor"/>
    <property type="match status" value="1"/>
</dbReference>
<proteinExistence type="inferred from homology"/>
<keyword evidence="10" id="KW-1185">Reference proteome</keyword>
<evidence type="ECO:0000256" key="2">
    <source>
        <dbReference type="ARBA" id="ARBA00016013"/>
    </source>
</evidence>
<dbReference type="Pfam" id="PF03963">
    <property type="entry name" value="FlgD"/>
    <property type="match status" value="1"/>
</dbReference>
<evidence type="ECO:0000256" key="1">
    <source>
        <dbReference type="ARBA" id="ARBA00010577"/>
    </source>
</evidence>
<evidence type="ECO:0000259" key="7">
    <source>
        <dbReference type="Pfam" id="PF13860"/>
    </source>
</evidence>
<dbReference type="InterPro" id="IPR025963">
    <property type="entry name" value="FLgD_Tudor"/>
</dbReference>
<dbReference type="InterPro" id="IPR025965">
    <property type="entry name" value="FlgD/Vpr_Ig-like"/>
</dbReference>
<comment type="caution">
    <text evidence="9">The sequence shown here is derived from an EMBL/GenBank/DDBJ whole genome shotgun (WGS) entry which is preliminary data.</text>
</comment>
<organism evidence="9 10">
    <name type="scientific">Xanthomonas boreopolis</name>
    <dbReference type="NCBI Taxonomy" id="86183"/>
    <lineage>
        <taxon>Bacteria</taxon>
        <taxon>Pseudomonadati</taxon>
        <taxon>Pseudomonadota</taxon>
        <taxon>Gammaproteobacteria</taxon>
        <taxon>Lysobacterales</taxon>
        <taxon>Lysobacteraceae</taxon>
        <taxon>Xanthomonas</taxon>
    </lineage>
</organism>
<feature type="compositionally biased region" description="Basic and acidic residues" evidence="6">
    <location>
        <begin position="21"/>
        <end position="34"/>
    </location>
</feature>
<dbReference type="Pfam" id="PF13860">
    <property type="entry name" value="FlgD_ig"/>
    <property type="match status" value="1"/>
</dbReference>
<evidence type="ECO:0000313" key="9">
    <source>
        <dbReference type="EMBL" id="GHH46412.1"/>
    </source>
</evidence>
<dbReference type="Gene3D" id="2.30.30.910">
    <property type="match status" value="1"/>
</dbReference>
<protein>
    <recommendedName>
        <fullName evidence="2 5">Basal-body rod modification protein FlgD</fullName>
    </recommendedName>
</protein>
<reference evidence="9" key="2">
    <citation type="submission" date="2020-09" db="EMBL/GenBank/DDBJ databases">
        <authorList>
            <person name="Sun Q."/>
            <person name="Ohkuma M."/>
        </authorList>
    </citation>
    <scope>NUCLEOTIDE SEQUENCE</scope>
    <source>
        <strain evidence="9">JCM 13306</strain>
    </source>
</reference>
<evidence type="ECO:0000256" key="4">
    <source>
        <dbReference type="ARBA" id="ARBA00024746"/>
    </source>
</evidence>
<dbReference type="Proteomes" id="UP000623958">
    <property type="component" value="Unassembled WGS sequence"/>
</dbReference>